<dbReference type="InterPro" id="IPR007110">
    <property type="entry name" value="Ig-like_dom"/>
</dbReference>
<evidence type="ECO:0000256" key="9">
    <source>
        <dbReference type="ARBA" id="ARBA00038203"/>
    </source>
</evidence>
<evidence type="ECO:0000256" key="11">
    <source>
        <dbReference type="SAM" id="Phobius"/>
    </source>
</evidence>
<keyword evidence="5 11" id="KW-0472">Membrane</keyword>
<dbReference type="PANTHER" id="PTHR46608">
    <property type="entry name" value="T-CELL IMMUNOGLOBULIN AND MUCIN DOMAIN-CONTAINING PROTEIN 4"/>
    <property type="match status" value="1"/>
</dbReference>
<reference evidence="13" key="2">
    <citation type="submission" date="2025-09" db="UniProtKB">
        <authorList>
            <consortium name="Ensembl"/>
        </authorList>
    </citation>
    <scope>IDENTIFICATION</scope>
</reference>
<dbReference type="InterPro" id="IPR013106">
    <property type="entry name" value="Ig_V-set"/>
</dbReference>
<dbReference type="FunFam" id="2.60.40.10:FF:000774">
    <property type="entry name" value="Hepatitis A virus cellular receptor 1"/>
    <property type="match status" value="1"/>
</dbReference>
<dbReference type="InterPro" id="IPR036179">
    <property type="entry name" value="Ig-like_dom_sf"/>
</dbReference>
<reference evidence="13" key="1">
    <citation type="submission" date="2025-08" db="UniProtKB">
        <authorList>
            <consortium name="Ensembl"/>
        </authorList>
    </citation>
    <scope>IDENTIFICATION</scope>
</reference>
<evidence type="ECO:0000256" key="8">
    <source>
        <dbReference type="ARBA" id="ARBA00023319"/>
    </source>
</evidence>
<organism evidence="13 14">
    <name type="scientific">Falco tinnunculus</name>
    <name type="common">Common kestrel</name>
    <dbReference type="NCBI Taxonomy" id="100819"/>
    <lineage>
        <taxon>Eukaryota</taxon>
        <taxon>Metazoa</taxon>
        <taxon>Chordata</taxon>
        <taxon>Craniata</taxon>
        <taxon>Vertebrata</taxon>
        <taxon>Euteleostomi</taxon>
        <taxon>Archelosauria</taxon>
        <taxon>Archosauria</taxon>
        <taxon>Dinosauria</taxon>
        <taxon>Saurischia</taxon>
        <taxon>Theropoda</taxon>
        <taxon>Coelurosauria</taxon>
        <taxon>Aves</taxon>
        <taxon>Neognathae</taxon>
        <taxon>Neoaves</taxon>
        <taxon>Telluraves</taxon>
        <taxon>Australaves</taxon>
        <taxon>Falconiformes</taxon>
        <taxon>Falconidae</taxon>
        <taxon>Falco</taxon>
    </lineage>
</organism>
<dbReference type="SUPFAM" id="SSF48726">
    <property type="entry name" value="Immunoglobulin"/>
    <property type="match status" value="1"/>
</dbReference>
<dbReference type="InterPro" id="IPR003599">
    <property type="entry name" value="Ig_sub"/>
</dbReference>
<evidence type="ECO:0000256" key="4">
    <source>
        <dbReference type="ARBA" id="ARBA00022989"/>
    </source>
</evidence>
<evidence type="ECO:0000259" key="12">
    <source>
        <dbReference type="PROSITE" id="PS50835"/>
    </source>
</evidence>
<evidence type="ECO:0000313" key="13">
    <source>
        <dbReference type="Ensembl" id="ENSFTIP00000018641.1"/>
    </source>
</evidence>
<proteinExistence type="inferred from homology"/>
<keyword evidence="2 11" id="KW-0812">Transmembrane</keyword>
<evidence type="ECO:0000256" key="3">
    <source>
        <dbReference type="ARBA" id="ARBA00022729"/>
    </source>
</evidence>
<feature type="compositionally biased region" description="Polar residues" evidence="10">
    <location>
        <begin position="187"/>
        <end position="196"/>
    </location>
</feature>
<dbReference type="GO" id="GO:0016020">
    <property type="term" value="C:membrane"/>
    <property type="evidence" value="ECO:0007669"/>
    <property type="project" value="UniProtKB-SubCell"/>
</dbReference>
<keyword evidence="3" id="KW-0732">Signal</keyword>
<name>A0A8C4UZV2_FALTI</name>
<feature type="transmembrane region" description="Helical" evidence="11">
    <location>
        <begin position="375"/>
        <end position="401"/>
    </location>
</feature>
<comment type="subcellular location">
    <subcellularLocation>
        <location evidence="1">Membrane</location>
        <topology evidence="1">Single-pass type I membrane protein</topology>
    </subcellularLocation>
</comment>
<evidence type="ECO:0000313" key="14">
    <source>
        <dbReference type="Proteomes" id="UP000694562"/>
    </source>
</evidence>
<dbReference type="PROSITE" id="PS50835">
    <property type="entry name" value="IG_LIKE"/>
    <property type="match status" value="1"/>
</dbReference>
<keyword evidence="4 11" id="KW-1133">Transmembrane helix</keyword>
<keyword evidence="7" id="KW-0325">Glycoprotein</keyword>
<feature type="region of interest" description="Disordered" evidence="10">
    <location>
        <begin position="170"/>
        <end position="198"/>
    </location>
</feature>
<comment type="similarity">
    <text evidence="9">Belongs to the immunoglobulin superfamily. TIM family.</text>
</comment>
<dbReference type="OMA" id="MMIQIFI"/>
<dbReference type="OrthoDB" id="8447307at2759"/>
<feature type="domain" description="Ig-like" evidence="12">
    <location>
        <begin position="62"/>
        <end position="145"/>
    </location>
</feature>
<protein>
    <recommendedName>
        <fullName evidence="12">Ig-like domain-containing protein</fullName>
    </recommendedName>
</protein>
<dbReference type="GO" id="GO:0001786">
    <property type="term" value="F:phosphatidylserine binding"/>
    <property type="evidence" value="ECO:0007669"/>
    <property type="project" value="TreeGrafter"/>
</dbReference>
<dbReference type="PANTHER" id="PTHR46608:SF3">
    <property type="entry name" value="T-CELL IMMUNOGLOBULIN AND MUCIN DOMAIN-CONTAINING PROTEIN 4"/>
    <property type="match status" value="1"/>
</dbReference>
<keyword evidence="8" id="KW-0393">Immunoglobulin domain</keyword>
<keyword evidence="6" id="KW-1015">Disulfide bond</keyword>
<sequence>MRLQWGSLSISGKYTFWFSLLLLTALEFPSAKMSHLVLFHWIMVQIFIAHAASEAVVRGVVGQPVQLPCLYRVARHQDISDMCWGRGPCPNSKCSNKILHTTGNRVTFRKSQRYNLRGYISYGDVSLTIGKVKAEDAGTYCCRVEIPGWFNDIKQNIRLEVVRAPPVMTTTTRKAPVSPKHVRKTASAPQATSDHQTTAETAVLLTTTVPGPTTAATDHEATAGTAVLLTTTVPEATTAATKPPAVTTLETIAPPAFAGTANDAFLASIVTTSALPDFPTDFQEADTRIEDDSVFCSAEPVPLPGVTTEFPSTLSAAEGTKSAHTSLMVEEVPSAATTPPVPAMLQTPKRTFASTGISGSSDSKAEKHDGNRDKFVSYGVLIACLIVVSVLFILMPSLLFWKPLDHQKTLKKFSVALKEKTAFFPCEELLHLWMPRKIKRACLMLH</sequence>
<evidence type="ECO:0000256" key="10">
    <source>
        <dbReference type="SAM" id="MobiDB-lite"/>
    </source>
</evidence>
<evidence type="ECO:0000256" key="2">
    <source>
        <dbReference type="ARBA" id="ARBA00022692"/>
    </source>
</evidence>
<dbReference type="GO" id="GO:0060097">
    <property type="term" value="P:cytoskeletal rearrangement involved in phagocytosis, engulfment"/>
    <property type="evidence" value="ECO:0007669"/>
    <property type="project" value="TreeGrafter"/>
</dbReference>
<dbReference type="SMART" id="SM00409">
    <property type="entry name" value="IG"/>
    <property type="match status" value="1"/>
</dbReference>
<evidence type="ECO:0000256" key="1">
    <source>
        <dbReference type="ARBA" id="ARBA00004479"/>
    </source>
</evidence>
<keyword evidence="14" id="KW-1185">Reference proteome</keyword>
<dbReference type="Proteomes" id="UP000694562">
    <property type="component" value="Unplaced"/>
</dbReference>
<dbReference type="InterPro" id="IPR013783">
    <property type="entry name" value="Ig-like_fold"/>
</dbReference>
<evidence type="ECO:0000256" key="5">
    <source>
        <dbReference type="ARBA" id="ARBA00023136"/>
    </source>
</evidence>
<accession>A0A8C4UZV2</accession>
<dbReference type="GO" id="GO:0043277">
    <property type="term" value="P:apoptotic cell clearance"/>
    <property type="evidence" value="ECO:0007669"/>
    <property type="project" value="TreeGrafter"/>
</dbReference>
<dbReference type="Ensembl" id="ENSFTIT00000019430.1">
    <property type="protein sequence ID" value="ENSFTIP00000018641.1"/>
    <property type="gene ID" value="ENSFTIG00000012333.1"/>
</dbReference>
<evidence type="ECO:0000256" key="7">
    <source>
        <dbReference type="ARBA" id="ARBA00023180"/>
    </source>
</evidence>
<evidence type="ECO:0000256" key="6">
    <source>
        <dbReference type="ARBA" id="ARBA00023157"/>
    </source>
</evidence>
<dbReference type="AlphaFoldDB" id="A0A8C4UZV2"/>
<dbReference type="Pfam" id="PF07686">
    <property type="entry name" value="V-set"/>
    <property type="match status" value="1"/>
</dbReference>
<dbReference type="Gene3D" id="2.60.40.10">
    <property type="entry name" value="Immunoglobulins"/>
    <property type="match status" value="1"/>
</dbReference>